<dbReference type="Proteomes" id="UP001164965">
    <property type="component" value="Chromosome"/>
</dbReference>
<dbReference type="PROSITE" id="PS51671">
    <property type="entry name" value="ACT"/>
    <property type="match status" value="1"/>
</dbReference>
<name>A0ABY6NYV5_9NOCA</name>
<evidence type="ECO:0000256" key="5">
    <source>
        <dbReference type="ARBA" id="ARBA00023141"/>
    </source>
</evidence>
<dbReference type="Pfam" id="PF01842">
    <property type="entry name" value="ACT"/>
    <property type="match status" value="1"/>
</dbReference>
<dbReference type="InterPro" id="IPR002912">
    <property type="entry name" value="ACT_dom"/>
</dbReference>
<keyword evidence="6 9" id="KW-0584">Phenylalanine biosynthesis</keyword>
<evidence type="ECO:0000256" key="1">
    <source>
        <dbReference type="ARBA" id="ARBA00004741"/>
    </source>
</evidence>
<evidence type="ECO:0000259" key="11">
    <source>
        <dbReference type="PROSITE" id="PS51171"/>
    </source>
</evidence>
<evidence type="ECO:0000256" key="8">
    <source>
        <dbReference type="ARBA" id="ARBA00047848"/>
    </source>
</evidence>
<dbReference type="EMBL" id="CP110615">
    <property type="protein sequence ID" value="UZJ24579.1"/>
    <property type="molecule type" value="Genomic_DNA"/>
</dbReference>
<feature type="region of interest" description="Disordered" evidence="10">
    <location>
        <begin position="271"/>
        <end position="298"/>
    </location>
</feature>
<dbReference type="InterPro" id="IPR045865">
    <property type="entry name" value="ACT-like_dom_sf"/>
</dbReference>
<evidence type="ECO:0000256" key="7">
    <source>
        <dbReference type="ARBA" id="ARBA00023239"/>
    </source>
</evidence>
<dbReference type="PROSITE" id="PS00858">
    <property type="entry name" value="PREPHENATE_DEHYDR_2"/>
    <property type="match status" value="1"/>
</dbReference>
<evidence type="ECO:0000256" key="10">
    <source>
        <dbReference type="SAM" id="MobiDB-lite"/>
    </source>
</evidence>
<keyword evidence="4 9" id="KW-0028">Amino-acid biosynthesis</keyword>
<dbReference type="InterPro" id="IPR001086">
    <property type="entry name" value="Preph_deHydtase"/>
</dbReference>
<comment type="pathway">
    <text evidence="1 9">Amino-acid biosynthesis; L-phenylalanine biosynthesis; phenylpyruvate from prephenate: step 1/1.</text>
</comment>
<dbReference type="InterPro" id="IPR018528">
    <property type="entry name" value="Preph_deHydtase_CS"/>
</dbReference>
<protein>
    <recommendedName>
        <fullName evidence="3 9">Prephenate dehydratase</fullName>
        <shortName evidence="9">PDT</shortName>
        <ecNumber evidence="2 9">4.2.1.51</ecNumber>
    </recommendedName>
</protein>
<dbReference type="Gene3D" id="3.40.190.10">
    <property type="entry name" value="Periplasmic binding protein-like II"/>
    <property type="match status" value="2"/>
</dbReference>
<comment type="catalytic activity">
    <reaction evidence="8 9">
        <text>prephenate + H(+) = 3-phenylpyruvate + CO2 + H2O</text>
        <dbReference type="Rhea" id="RHEA:21648"/>
        <dbReference type="ChEBI" id="CHEBI:15377"/>
        <dbReference type="ChEBI" id="CHEBI:15378"/>
        <dbReference type="ChEBI" id="CHEBI:16526"/>
        <dbReference type="ChEBI" id="CHEBI:18005"/>
        <dbReference type="ChEBI" id="CHEBI:29934"/>
        <dbReference type="EC" id="4.2.1.51"/>
    </reaction>
</comment>
<evidence type="ECO:0000313" key="14">
    <source>
        <dbReference type="Proteomes" id="UP001164965"/>
    </source>
</evidence>
<dbReference type="SUPFAM" id="SSF55021">
    <property type="entry name" value="ACT-like"/>
    <property type="match status" value="1"/>
</dbReference>
<evidence type="ECO:0000256" key="9">
    <source>
        <dbReference type="RuleBase" id="RU361254"/>
    </source>
</evidence>
<dbReference type="PANTHER" id="PTHR21022:SF19">
    <property type="entry name" value="PREPHENATE DEHYDRATASE-RELATED"/>
    <property type="match status" value="1"/>
</dbReference>
<dbReference type="CDD" id="cd04905">
    <property type="entry name" value="ACT_CM-PDT"/>
    <property type="match status" value="1"/>
</dbReference>
<evidence type="ECO:0000256" key="3">
    <source>
        <dbReference type="ARBA" id="ARBA00021872"/>
    </source>
</evidence>
<feature type="domain" description="Prephenate dehydratase" evidence="11">
    <location>
        <begin position="3"/>
        <end position="179"/>
    </location>
</feature>
<dbReference type="SUPFAM" id="SSF53850">
    <property type="entry name" value="Periplasmic binding protein-like II"/>
    <property type="match status" value="1"/>
</dbReference>
<dbReference type="GO" id="GO:0004664">
    <property type="term" value="F:prephenate dehydratase activity"/>
    <property type="evidence" value="ECO:0007669"/>
    <property type="project" value="UniProtKB-EC"/>
</dbReference>
<dbReference type="EC" id="4.2.1.51" evidence="2 9"/>
<evidence type="ECO:0000256" key="2">
    <source>
        <dbReference type="ARBA" id="ARBA00013147"/>
    </source>
</evidence>
<evidence type="ECO:0000259" key="12">
    <source>
        <dbReference type="PROSITE" id="PS51671"/>
    </source>
</evidence>
<dbReference type="CDD" id="cd13632">
    <property type="entry name" value="PBP2_Aa-PDT_like"/>
    <property type="match status" value="1"/>
</dbReference>
<dbReference type="PROSITE" id="PS51171">
    <property type="entry name" value="PREPHENATE_DEHYDR_3"/>
    <property type="match status" value="1"/>
</dbReference>
<accession>A0ABY6NYV5</accession>
<evidence type="ECO:0000256" key="4">
    <source>
        <dbReference type="ARBA" id="ARBA00022605"/>
    </source>
</evidence>
<feature type="domain" description="ACT" evidence="12">
    <location>
        <begin position="193"/>
        <end position="268"/>
    </location>
</feature>
<evidence type="ECO:0000256" key="6">
    <source>
        <dbReference type="ARBA" id="ARBA00023222"/>
    </source>
</evidence>
<dbReference type="InterPro" id="IPR008242">
    <property type="entry name" value="Chor_mutase/pphenate_deHydtase"/>
</dbReference>
<evidence type="ECO:0000313" key="13">
    <source>
        <dbReference type="EMBL" id="UZJ24579.1"/>
    </source>
</evidence>
<proteinExistence type="predicted"/>
<keyword evidence="5 9" id="KW-0057">Aromatic amino acid biosynthesis</keyword>
<keyword evidence="14" id="KW-1185">Reference proteome</keyword>
<reference evidence="13" key="1">
    <citation type="submission" date="2022-10" db="EMBL/GenBank/DDBJ databases">
        <title>Rhodococcus sp.75.</title>
        <authorList>
            <person name="Sun M."/>
        </authorList>
    </citation>
    <scope>NUCLEOTIDE SEQUENCE</scope>
    <source>
        <strain evidence="13">75</strain>
    </source>
</reference>
<dbReference type="NCBIfam" id="NF008865">
    <property type="entry name" value="PRK11898.1"/>
    <property type="match status" value="1"/>
</dbReference>
<dbReference type="RefSeq" id="WP_265382686.1">
    <property type="nucleotide sequence ID" value="NZ_CP110615.1"/>
</dbReference>
<organism evidence="13 14">
    <name type="scientific">Rhodococcus antarcticus</name>
    <dbReference type="NCBI Taxonomy" id="2987751"/>
    <lineage>
        <taxon>Bacteria</taxon>
        <taxon>Bacillati</taxon>
        <taxon>Actinomycetota</taxon>
        <taxon>Actinomycetes</taxon>
        <taxon>Mycobacteriales</taxon>
        <taxon>Nocardiaceae</taxon>
        <taxon>Rhodococcus</taxon>
    </lineage>
</organism>
<dbReference type="Gene3D" id="3.30.70.260">
    <property type="match status" value="1"/>
</dbReference>
<keyword evidence="7 9" id="KW-0456">Lyase</keyword>
<dbReference type="PIRSF" id="PIRSF001500">
    <property type="entry name" value="Chor_mut_pdt_Ppr"/>
    <property type="match status" value="1"/>
</dbReference>
<dbReference type="Pfam" id="PF00800">
    <property type="entry name" value="PDT"/>
    <property type="match status" value="1"/>
</dbReference>
<dbReference type="PANTHER" id="PTHR21022">
    <property type="entry name" value="PREPHENATE DEHYDRATASE P PROTEIN"/>
    <property type="match status" value="1"/>
</dbReference>
<sequence>MQRIAYLGPAGTFTEAAVRTLVDPDAVELVPAATPPAAMELVRQGRVDAACVPIESSVEGPVPTTIDALATGTRLQIVAEAVLPVRFSVLVRPGTTAVRTVHTHPHAAAQVQQWLAAELGGAVLTLTSSTAAAAEDVAAGRADAAVSTALVGERLGLVALAVDVADVRDAETRFVLLTTPCAPPEPTGHDRTSVVLQLANTPGALVTAMAELALRGIDLTRIESRPTRTGLGTYRFFLDCTGHVSDPLVAEALAALHRRCEDVRFLGSWPAASPDAGTVPPDPAGSRGWVAGLGGGRG</sequence>
<gene>
    <name evidence="9 13" type="primary">pheA</name>
    <name evidence="13" type="ORF">RHODO2019_15855</name>
</gene>